<evidence type="ECO:0000313" key="2">
    <source>
        <dbReference type="EMBL" id="CFW42482.1"/>
    </source>
</evidence>
<dbReference type="EMBL" id="LN828717">
    <property type="protein sequence ID" value="CFW42482.1"/>
    <property type="molecule type" value="Genomic_DNA"/>
</dbReference>
<evidence type="ECO:0000313" key="1">
    <source>
        <dbReference type="EMBL" id="CAF34300.1"/>
    </source>
</evidence>
<dbReference type="KEGG" id="vg:10100904"/>
<reference evidence="2" key="4">
    <citation type="submission" date="2015-02" db="EMBL/GenBank/DDBJ databases">
        <authorList>
            <person name="Chooi Y.-H."/>
        </authorList>
    </citation>
    <scope>NUCLEOTIDE SEQUENCE</scope>
</reference>
<dbReference type="RefSeq" id="YP_195270.1">
    <property type="nucleotide sequence ID" value="NC_006820.1"/>
</dbReference>
<dbReference type="EMBL" id="AJ630128">
    <property type="protein sequence ID" value="CAF34300.1"/>
    <property type="molecule type" value="Genomic_DNA"/>
</dbReference>
<proteinExistence type="predicted"/>
<reference evidence="1 3" key="1">
    <citation type="journal article" date="2004" name="Proc. Natl. Acad. Sci. U.S.A.">
        <title>Genetic organization of the psbAD region in phages infecting marine Synechococcus strains.</title>
        <authorList>
            <person name="Millard A."/>
            <person name="Clokie M.R."/>
            <person name="Shub D.A."/>
            <person name="Mann N.H."/>
        </authorList>
    </citation>
    <scope>NUCLEOTIDE SEQUENCE [LARGE SCALE GENOMIC DNA]</scope>
</reference>
<gene>
    <name evidence="2" type="ORF">S-PM2d235</name>
    <name evidence="1" type="ORF">S-PM2p235</name>
</gene>
<dbReference type="Proteomes" id="UP000246186">
    <property type="component" value="Genome"/>
</dbReference>
<reference evidence="2 4" key="3">
    <citation type="journal article" date="2015" name="PLoS ONE">
        <title>Spontaneous Deletion of an "ORFanage" Region Facilitates Host Adaptation in a "Photosynthetic" Cyanophage.</title>
        <authorList>
            <person name="Puxty R.J."/>
            <person name="Perez-Sepulveda B."/>
            <person name="Rihtman B."/>
            <person name="Evans D.J."/>
            <person name="Millard A.D."/>
            <person name="Scanlan D.J."/>
        </authorList>
    </citation>
    <scope>NUCLEOTIDE SEQUENCE [LARGE SCALE GENOMIC DNA]</scope>
</reference>
<reference evidence="1 3" key="2">
    <citation type="journal article" date="2005" name="J. Bacteriol.">
        <title>The genome of S-PM2, a 'photosynthetic' T4-type bacteriophage that infects marine Synechococcus strains.</title>
        <authorList>
            <person name="Mann N.H."/>
            <person name="Clokie M.R."/>
            <person name="Millard A."/>
            <person name="Cook A."/>
            <person name="Wilson W.H."/>
            <person name="Wheatley P.J."/>
            <person name="Letarov A."/>
            <person name="Krisch H.M."/>
        </authorList>
    </citation>
    <scope>NUCLEOTIDE SEQUENCE</scope>
</reference>
<accession>Q5GQA2</accession>
<organism evidence="1 3">
    <name type="scientific">Synechococcus phage S-PM2</name>
    <dbReference type="NCBI Taxonomy" id="238854"/>
    <lineage>
        <taxon>Viruses</taxon>
        <taxon>Duplodnaviria</taxon>
        <taxon>Heunggongvirae</taxon>
        <taxon>Uroviricota</taxon>
        <taxon>Caudoviricetes</taxon>
        <taxon>Pantevenvirales</taxon>
        <taxon>Kyanoviridae</taxon>
        <taxon>Nodensvirus</taxon>
        <taxon>Nodensvirus spm2</taxon>
    </lineage>
</organism>
<dbReference type="OrthoDB" id="28398at10239"/>
<name>Q5GQA2_BPSYP</name>
<protein>
    <submittedName>
        <fullName evidence="1">Hypothetical-Protein / belonging to T4-LIKE GC: 745</fullName>
    </submittedName>
</protein>
<sequence>MNWTPTKEIKLLKEALKKDYLYSGDEIRRMKRRLRDLRQFKIDMKRGYGFGNGGIPVIDMTSNSMENQVEEIKESIDLIDKVAL</sequence>
<dbReference type="Proteomes" id="UP000000994">
    <property type="component" value="Segment"/>
</dbReference>
<organismHost>
    <name type="scientific">Synechococcus</name>
    <dbReference type="NCBI Taxonomy" id="1129"/>
</organismHost>
<evidence type="ECO:0000313" key="3">
    <source>
        <dbReference type="Proteomes" id="UP000000994"/>
    </source>
</evidence>
<keyword evidence="3" id="KW-1185">Reference proteome</keyword>
<evidence type="ECO:0000313" key="4">
    <source>
        <dbReference type="Proteomes" id="UP000246186"/>
    </source>
</evidence>